<comment type="caution">
    <text evidence="1">The sequence shown here is derived from an EMBL/GenBank/DDBJ whole genome shotgun (WGS) entry which is preliminary data.</text>
</comment>
<sequence>MHTEFESSGDRYGVKIVAIQEWGTIWEKNRLPSNDTLALKVGYCTERRRCWLRSWHVSRQAACGGLWRHGSAAGLLRFFGINWQTRASWLGSVALLTSVLQVTWRSEVNIRQVRGVRMAVRLRFFRLSMKRVRDPSLITSGSSGYLGKVKGKQARRSPCCTAYN</sequence>
<organism evidence="1 2">
    <name type="scientific">Thalassiosira oceanica</name>
    <name type="common">Marine diatom</name>
    <dbReference type="NCBI Taxonomy" id="159749"/>
    <lineage>
        <taxon>Eukaryota</taxon>
        <taxon>Sar</taxon>
        <taxon>Stramenopiles</taxon>
        <taxon>Ochrophyta</taxon>
        <taxon>Bacillariophyta</taxon>
        <taxon>Coscinodiscophyceae</taxon>
        <taxon>Thalassiosirophycidae</taxon>
        <taxon>Thalassiosirales</taxon>
        <taxon>Thalassiosiraceae</taxon>
        <taxon>Thalassiosira</taxon>
    </lineage>
</organism>
<proteinExistence type="predicted"/>
<evidence type="ECO:0000313" key="2">
    <source>
        <dbReference type="Proteomes" id="UP000266841"/>
    </source>
</evidence>
<keyword evidence="2" id="KW-1185">Reference proteome</keyword>
<protein>
    <submittedName>
        <fullName evidence="1">Uncharacterized protein</fullName>
    </submittedName>
</protein>
<evidence type="ECO:0000313" key="1">
    <source>
        <dbReference type="EMBL" id="EJK73716.1"/>
    </source>
</evidence>
<accession>K0TIV3</accession>
<dbReference type="AlphaFoldDB" id="K0TIV3"/>
<reference evidence="1 2" key="1">
    <citation type="journal article" date="2012" name="Genome Biol.">
        <title>Genome and low-iron response of an oceanic diatom adapted to chronic iron limitation.</title>
        <authorList>
            <person name="Lommer M."/>
            <person name="Specht M."/>
            <person name="Roy A.S."/>
            <person name="Kraemer L."/>
            <person name="Andreson R."/>
            <person name="Gutowska M.A."/>
            <person name="Wolf J."/>
            <person name="Bergner S.V."/>
            <person name="Schilhabel M.B."/>
            <person name="Klostermeier U.C."/>
            <person name="Beiko R.G."/>
            <person name="Rosenstiel P."/>
            <person name="Hippler M."/>
            <person name="Laroche J."/>
        </authorList>
    </citation>
    <scope>NUCLEOTIDE SEQUENCE [LARGE SCALE GENOMIC DNA]</scope>
    <source>
        <strain evidence="1 2">CCMP1005</strain>
    </source>
</reference>
<name>K0TIV3_THAOC</name>
<dbReference type="EMBL" id="AGNL01004260">
    <property type="protein sequence ID" value="EJK73716.1"/>
    <property type="molecule type" value="Genomic_DNA"/>
</dbReference>
<dbReference type="Proteomes" id="UP000266841">
    <property type="component" value="Unassembled WGS sequence"/>
</dbReference>
<gene>
    <name evidence="1" type="ORF">THAOC_04641</name>
</gene>